<protein>
    <recommendedName>
        <fullName evidence="1">Phosphoadenosine phosphosulphate reductase domain-containing protein</fullName>
    </recommendedName>
</protein>
<dbReference type="InterPro" id="IPR002500">
    <property type="entry name" value="PAPS_reduct_dom"/>
</dbReference>
<dbReference type="AlphaFoldDB" id="X1I8N7"/>
<dbReference type="InterPro" id="IPR050128">
    <property type="entry name" value="Sulfate_adenylyltrnsfr_sub2"/>
</dbReference>
<dbReference type="InterPro" id="IPR014729">
    <property type="entry name" value="Rossmann-like_a/b/a_fold"/>
</dbReference>
<dbReference type="SUPFAM" id="SSF52402">
    <property type="entry name" value="Adenine nucleotide alpha hydrolases-like"/>
    <property type="match status" value="1"/>
</dbReference>
<dbReference type="Gene3D" id="3.40.50.620">
    <property type="entry name" value="HUPs"/>
    <property type="match status" value="1"/>
</dbReference>
<feature type="non-terminal residue" evidence="2">
    <location>
        <position position="1"/>
    </location>
</feature>
<reference evidence="2" key="1">
    <citation type="journal article" date="2014" name="Front. Microbiol.">
        <title>High frequency of phylogenetically diverse reductive dehalogenase-homologous genes in deep subseafloor sedimentary metagenomes.</title>
        <authorList>
            <person name="Kawai M."/>
            <person name="Futagami T."/>
            <person name="Toyoda A."/>
            <person name="Takaki Y."/>
            <person name="Nishi S."/>
            <person name="Hori S."/>
            <person name="Arai W."/>
            <person name="Tsubouchi T."/>
            <person name="Morono Y."/>
            <person name="Uchiyama I."/>
            <person name="Ito T."/>
            <person name="Fujiyama A."/>
            <person name="Inagaki F."/>
            <person name="Takami H."/>
        </authorList>
    </citation>
    <scope>NUCLEOTIDE SEQUENCE</scope>
    <source>
        <strain evidence="2">Expedition CK06-06</strain>
    </source>
</reference>
<comment type="caution">
    <text evidence="2">The sequence shown here is derived from an EMBL/GenBank/DDBJ whole genome shotgun (WGS) entry which is preliminary data.</text>
</comment>
<feature type="domain" description="Phosphoadenosine phosphosulphate reductase" evidence="1">
    <location>
        <begin position="3"/>
        <end position="93"/>
    </location>
</feature>
<dbReference type="EMBL" id="BARU01018222">
    <property type="protein sequence ID" value="GAH53943.1"/>
    <property type="molecule type" value="Genomic_DNA"/>
</dbReference>
<evidence type="ECO:0000259" key="1">
    <source>
        <dbReference type="Pfam" id="PF01507"/>
    </source>
</evidence>
<gene>
    <name evidence="2" type="ORF">S03H2_30140</name>
</gene>
<sequence length="139" mass="16417">YWLKEKPMLLAIRQNGWLGYFTGETAVESFSRMIWARKKGTCVHLKKEGVCKIKPILWWTQDEVWQFIHKEGLPVNEAYAKGQERVGCMPCTAFKTWETQMQKVNPKLYRLIKLRKDNQYVMELHSGRERNNSLDVPPS</sequence>
<proteinExistence type="predicted"/>
<accession>X1I8N7</accession>
<organism evidence="2">
    <name type="scientific">marine sediment metagenome</name>
    <dbReference type="NCBI Taxonomy" id="412755"/>
    <lineage>
        <taxon>unclassified sequences</taxon>
        <taxon>metagenomes</taxon>
        <taxon>ecological metagenomes</taxon>
    </lineage>
</organism>
<dbReference type="PANTHER" id="PTHR43196">
    <property type="entry name" value="SULFATE ADENYLYLTRANSFERASE SUBUNIT 2"/>
    <property type="match status" value="1"/>
</dbReference>
<name>X1I8N7_9ZZZZ</name>
<dbReference type="PANTHER" id="PTHR43196:SF2">
    <property type="entry name" value="PHOSPHOADENOSINE PHOSPHOSULFATE REDUCTASE"/>
    <property type="match status" value="1"/>
</dbReference>
<evidence type="ECO:0000313" key="2">
    <source>
        <dbReference type="EMBL" id="GAH53943.1"/>
    </source>
</evidence>
<dbReference type="GO" id="GO:0003824">
    <property type="term" value="F:catalytic activity"/>
    <property type="evidence" value="ECO:0007669"/>
    <property type="project" value="InterPro"/>
</dbReference>
<dbReference type="Pfam" id="PF01507">
    <property type="entry name" value="PAPS_reduct"/>
    <property type="match status" value="1"/>
</dbReference>